<gene>
    <name evidence="3" type="ORF">SAMN05443377_10818</name>
</gene>
<feature type="domain" description="Solute-binding protein family 5" evidence="2">
    <location>
        <begin position="100"/>
        <end position="483"/>
    </location>
</feature>
<keyword evidence="1" id="KW-0732">Signal</keyword>
<reference evidence="3 4" key="1">
    <citation type="submission" date="2016-10" db="EMBL/GenBank/DDBJ databases">
        <authorList>
            <person name="de Groot N.N."/>
        </authorList>
    </citation>
    <scope>NUCLEOTIDE SEQUENCE [LARGE SCALE GENOMIC DNA]</scope>
    <source>
        <strain evidence="3 4">DSM 16859</strain>
    </source>
</reference>
<accession>A0A1H9RNP0</accession>
<name>A0A1H9RNP0_9ACTN</name>
<dbReference type="Proteomes" id="UP000198815">
    <property type="component" value="Unassembled WGS sequence"/>
</dbReference>
<dbReference type="Pfam" id="PF00496">
    <property type="entry name" value="SBP_bac_5"/>
    <property type="match status" value="1"/>
</dbReference>
<sequence length="568" mass="59279">MIQTRRTVLGLGALSVLSMAGLSACNANPKGPGAASASAGVGVGATAAPSTGGTIHILSGATSKEIHLDPAKSQNLGTSTLHLVVRGLTSWKTDPAADTTVVPDLATDTGTPSDGGKTWTYTLKSGLKYADGSEISAADVKFGVERSFDAQLQGGLSYHKSLLVGGADYKGPAGGAHLDSVEVSGNTIVFHLVRAFADWPWIVSMPAFAPIPVDKGMGIPAYDHNPPSSGPYQVTDYQLGSRVEMSRNPHWDKSTDEARLAAPDHYVFEMGLNADTASQRLINDQGDDKNAAFASISTSVIPKINADEAVKARAAVSSSGAVNYLAFNTTRPGLKDIAVRKAISYVINKQQIQTINGGPTFGGAIASTLLPPGLQGHQQFNLYDGGDTGSLDKAKQALGSAQVGPLTLLIDSGVDEQSQMASSITQDLKTLGIEVKVVSQDSDTFQATQTESGDFDLSFGGWQADYPGAYAALSPLFSSDQIGNGNYNISRLADPAIDAAIAAAQTETDSAKAASLWGALDKQIMEHAPVVPLYYGHQAYINGSNTTNTYIPTFPTYPNVLIVGLKAQ</sequence>
<evidence type="ECO:0000313" key="4">
    <source>
        <dbReference type="Proteomes" id="UP000198815"/>
    </source>
</evidence>
<dbReference type="GO" id="GO:0043190">
    <property type="term" value="C:ATP-binding cassette (ABC) transporter complex"/>
    <property type="evidence" value="ECO:0007669"/>
    <property type="project" value="InterPro"/>
</dbReference>
<dbReference type="CDD" id="cd08506">
    <property type="entry name" value="PBP2_clavulanate_OppA2"/>
    <property type="match status" value="1"/>
</dbReference>
<dbReference type="InterPro" id="IPR030678">
    <property type="entry name" value="Peptide/Ni-bd"/>
</dbReference>
<dbReference type="InterPro" id="IPR000914">
    <property type="entry name" value="SBP_5_dom"/>
</dbReference>
<dbReference type="RefSeq" id="WP_091968725.1">
    <property type="nucleotide sequence ID" value="NZ_FOGZ01000008.1"/>
</dbReference>
<evidence type="ECO:0000259" key="2">
    <source>
        <dbReference type="Pfam" id="PF00496"/>
    </source>
</evidence>
<dbReference type="Gene3D" id="3.40.190.10">
    <property type="entry name" value="Periplasmic binding protein-like II"/>
    <property type="match status" value="1"/>
</dbReference>
<evidence type="ECO:0000256" key="1">
    <source>
        <dbReference type="SAM" id="SignalP"/>
    </source>
</evidence>
<evidence type="ECO:0000313" key="3">
    <source>
        <dbReference type="EMBL" id="SER73703.1"/>
    </source>
</evidence>
<protein>
    <submittedName>
        <fullName evidence="3">Peptide/nickel transport system substrate-binding protein</fullName>
    </submittedName>
</protein>
<dbReference type="STRING" id="64702.SAMN05443377_10818"/>
<dbReference type="PROSITE" id="PS51318">
    <property type="entry name" value="TAT"/>
    <property type="match status" value="1"/>
</dbReference>
<feature type="signal peptide" evidence="1">
    <location>
        <begin position="1"/>
        <end position="24"/>
    </location>
</feature>
<dbReference type="OrthoDB" id="9796817at2"/>
<dbReference type="GO" id="GO:1904680">
    <property type="term" value="F:peptide transmembrane transporter activity"/>
    <property type="evidence" value="ECO:0007669"/>
    <property type="project" value="TreeGrafter"/>
</dbReference>
<keyword evidence="4" id="KW-1185">Reference proteome</keyword>
<dbReference type="InterPro" id="IPR039424">
    <property type="entry name" value="SBP_5"/>
</dbReference>
<dbReference type="PIRSF" id="PIRSF002741">
    <property type="entry name" value="MppA"/>
    <property type="match status" value="1"/>
</dbReference>
<organism evidence="3 4">
    <name type="scientific">Propionibacterium cyclohexanicum</name>
    <dbReference type="NCBI Taxonomy" id="64702"/>
    <lineage>
        <taxon>Bacteria</taxon>
        <taxon>Bacillati</taxon>
        <taxon>Actinomycetota</taxon>
        <taxon>Actinomycetes</taxon>
        <taxon>Propionibacteriales</taxon>
        <taxon>Propionibacteriaceae</taxon>
        <taxon>Propionibacterium</taxon>
    </lineage>
</organism>
<dbReference type="EMBL" id="FOGZ01000008">
    <property type="protein sequence ID" value="SER73703.1"/>
    <property type="molecule type" value="Genomic_DNA"/>
</dbReference>
<dbReference type="PROSITE" id="PS51257">
    <property type="entry name" value="PROKAR_LIPOPROTEIN"/>
    <property type="match status" value="1"/>
</dbReference>
<dbReference type="AlphaFoldDB" id="A0A1H9RNP0"/>
<dbReference type="GO" id="GO:0015833">
    <property type="term" value="P:peptide transport"/>
    <property type="evidence" value="ECO:0007669"/>
    <property type="project" value="TreeGrafter"/>
</dbReference>
<feature type="chain" id="PRO_5039618780" evidence="1">
    <location>
        <begin position="25"/>
        <end position="568"/>
    </location>
</feature>
<proteinExistence type="predicted"/>
<dbReference type="SUPFAM" id="SSF53850">
    <property type="entry name" value="Periplasmic binding protein-like II"/>
    <property type="match status" value="1"/>
</dbReference>
<dbReference type="PANTHER" id="PTHR30290">
    <property type="entry name" value="PERIPLASMIC BINDING COMPONENT OF ABC TRANSPORTER"/>
    <property type="match status" value="1"/>
</dbReference>
<dbReference type="GO" id="GO:0042597">
    <property type="term" value="C:periplasmic space"/>
    <property type="evidence" value="ECO:0007669"/>
    <property type="project" value="UniProtKB-ARBA"/>
</dbReference>
<dbReference type="PANTHER" id="PTHR30290:SF83">
    <property type="entry name" value="ABC TRANSPORTER SUBSTRATE-BINDING PROTEIN"/>
    <property type="match status" value="1"/>
</dbReference>
<dbReference type="Gene3D" id="3.10.105.10">
    <property type="entry name" value="Dipeptide-binding Protein, Domain 3"/>
    <property type="match status" value="1"/>
</dbReference>
<dbReference type="InterPro" id="IPR006311">
    <property type="entry name" value="TAT_signal"/>
</dbReference>